<keyword evidence="3" id="KW-0274">FAD</keyword>
<evidence type="ECO:0000256" key="2">
    <source>
        <dbReference type="ARBA" id="ARBA00022630"/>
    </source>
</evidence>
<dbReference type="SUPFAM" id="SSF51905">
    <property type="entry name" value="FAD/NAD(P)-binding domain"/>
    <property type="match status" value="1"/>
</dbReference>
<dbReference type="RefSeq" id="WP_121085675.1">
    <property type="nucleotide sequence ID" value="NZ_RBZU01000003.1"/>
</dbReference>
<dbReference type="AlphaFoldDB" id="A0A494Y4X4"/>
<reference evidence="6 7" key="1">
    <citation type="submission" date="2018-10" db="EMBL/GenBank/DDBJ databases">
        <title>Robbsia sp. DHC34, isolated from soil.</title>
        <authorList>
            <person name="Gao Z.-H."/>
            <person name="Qiu L.-H."/>
        </authorList>
    </citation>
    <scope>NUCLEOTIDE SEQUENCE [LARGE SCALE GENOMIC DNA]</scope>
    <source>
        <strain evidence="6 7">DHC34</strain>
    </source>
</reference>
<evidence type="ECO:0000256" key="4">
    <source>
        <dbReference type="ARBA" id="ARBA00023002"/>
    </source>
</evidence>
<proteinExistence type="predicted"/>
<dbReference type="Proteomes" id="UP000270342">
    <property type="component" value="Unassembled WGS sequence"/>
</dbReference>
<organism evidence="6 7">
    <name type="scientific">Pararobbsia silviterrae</name>
    <dbReference type="NCBI Taxonomy" id="1792498"/>
    <lineage>
        <taxon>Bacteria</taxon>
        <taxon>Pseudomonadati</taxon>
        <taxon>Pseudomonadota</taxon>
        <taxon>Betaproteobacteria</taxon>
        <taxon>Burkholderiales</taxon>
        <taxon>Burkholderiaceae</taxon>
        <taxon>Pararobbsia</taxon>
    </lineage>
</organism>
<keyword evidence="2" id="KW-0285">Flavoprotein</keyword>
<dbReference type="SUPFAM" id="SSF56425">
    <property type="entry name" value="Succinate dehydrogenase/fumarate reductase flavoprotein, catalytic domain"/>
    <property type="match status" value="1"/>
</dbReference>
<evidence type="ECO:0000256" key="3">
    <source>
        <dbReference type="ARBA" id="ARBA00022827"/>
    </source>
</evidence>
<gene>
    <name evidence="6" type="ORF">D7S86_09345</name>
</gene>
<dbReference type="PANTHER" id="PTHR43400:SF10">
    <property type="entry name" value="3-OXOSTEROID 1-DEHYDROGENASE"/>
    <property type="match status" value="1"/>
</dbReference>
<feature type="domain" description="FAD-dependent oxidoreductase 2 FAD-binding" evidence="5">
    <location>
        <begin position="20"/>
        <end position="559"/>
    </location>
</feature>
<dbReference type="InterPro" id="IPR050315">
    <property type="entry name" value="FAD-oxidoreductase_2"/>
</dbReference>
<comment type="cofactor">
    <cofactor evidence="1">
        <name>FAD</name>
        <dbReference type="ChEBI" id="CHEBI:57692"/>
    </cofactor>
</comment>
<dbReference type="Gene3D" id="3.90.700.10">
    <property type="entry name" value="Succinate dehydrogenase/fumarate reductase flavoprotein, catalytic domain"/>
    <property type="match status" value="1"/>
</dbReference>
<dbReference type="GO" id="GO:0008202">
    <property type="term" value="P:steroid metabolic process"/>
    <property type="evidence" value="ECO:0007669"/>
    <property type="project" value="UniProtKB-ARBA"/>
</dbReference>
<sequence length="588" mass="62884">MKRDEPTHLGWDGSWDAECDVVVVGSGAGGMSAALTAAHAGLRVTVIEKTAYFGGSTAVSGGAVWIPENTLMAGVGHTDSRASVMRYLDATIGPRMRPELMRAYLDNGPRMVEFMHAHTSAVRFTSRALSPDYQSDLDGASMGGRTLDPAEFDARVLGARFDEVRRPYPQFMALGGMMVNRKDIDRLLAAFTTVEGFAHSTKLVWRYLRDRTRFSRGTRLLLGNALAARLFKSAIDAGITLMSRTSAHQLIHADDRIVGIVVVRDGKHTAIRARHAVVLASGGFAASPAWRARHVPHAEQHSSLSPEGNTGDGMTLALDVGAQLARGNASNAFWSPVSRMKLDDGSARVFPHLVTDRQKPGVIAVNAKGRRFTNESASYHAFVNAMHDTQTLPAYLICDSACLRQYGLGLVRPAVQGFGWATSYRRYLRSGYLIRGNTIADLAKQLGIDAHALEQTVSKANLSARTGRDAEFGRGTQAYSQYLGDPAHGPNPCLGPISTGPFYAVVLYPGDIGSALGLQTNANAQVLDDAGEPITGLYACGNDMNSVMAGNYPAAGITLGPALTFGYIVGREIAAHAKAPAAQGIETQ</sequence>
<dbReference type="Pfam" id="PF00890">
    <property type="entry name" value="FAD_binding_2"/>
    <property type="match status" value="1"/>
</dbReference>
<evidence type="ECO:0000313" key="7">
    <source>
        <dbReference type="Proteomes" id="UP000270342"/>
    </source>
</evidence>
<keyword evidence="7" id="KW-1185">Reference proteome</keyword>
<dbReference type="Gene3D" id="3.50.50.60">
    <property type="entry name" value="FAD/NAD(P)-binding domain"/>
    <property type="match status" value="2"/>
</dbReference>
<keyword evidence="4" id="KW-0560">Oxidoreductase</keyword>
<dbReference type="InterPro" id="IPR036188">
    <property type="entry name" value="FAD/NAD-bd_sf"/>
</dbReference>
<protein>
    <submittedName>
        <fullName evidence="6">FAD-dependent oxidoreductase</fullName>
    </submittedName>
</protein>
<dbReference type="InterPro" id="IPR003953">
    <property type="entry name" value="FAD-dep_OxRdtase_2_FAD-bd"/>
</dbReference>
<evidence type="ECO:0000313" key="6">
    <source>
        <dbReference type="EMBL" id="RKP56563.1"/>
    </source>
</evidence>
<dbReference type="PANTHER" id="PTHR43400">
    <property type="entry name" value="FUMARATE REDUCTASE"/>
    <property type="match status" value="1"/>
</dbReference>
<dbReference type="OrthoDB" id="9813348at2"/>
<accession>A0A494Y4X4</accession>
<dbReference type="EMBL" id="RBZU01000003">
    <property type="protein sequence ID" value="RKP56563.1"/>
    <property type="molecule type" value="Genomic_DNA"/>
</dbReference>
<evidence type="ECO:0000256" key="1">
    <source>
        <dbReference type="ARBA" id="ARBA00001974"/>
    </source>
</evidence>
<evidence type="ECO:0000259" key="5">
    <source>
        <dbReference type="Pfam" id="PF00890"/>
    </source>
</evidence>
<name>A0A494Y4X4_9BURK</name>
<dbReference type="GO" id="GO:0016491">
    <property type="term" value="F:oxidoreductase activity"/>
    <property type="evidence" value="ECO:0007669"/>
    <property type="project" value="UniProtKB-KW"/>
</dbReference>
<dbReference type="InterPro" id="IPR027477">
    <property type="entry name" value="Succ_DH/fumarate_Rdtase_cat_sf"/>
</dbReference>
<comment type="caution">
    <text evidence="6">The sequence shown here is derived from an EMBL/GenBank/DDBJ whole genome shotgun (WGS) entry which is preliminary data.</text>
</comment>